<evidence type="ECO:0000256" key="2">
    <source>
        <dbReference type="ARBA" id="ARBA00007357"/>
    </source>
</evidence>
<dbReference type="PANTHER" id="PTHR11733">
    <property type="entry name" value="ZINC METALLOPROTEASE FAMILY M13 NEPRILYSIN-RELATED"/>
    <property type="match status" value="1"/>
</dbReference>
<keyword evidence="3" id="KW-0645">Protease</keyword>
<evidence type="ECO:0000256" key="5">
    <source>
        <dbReference type="ARBA" id="ARBA00022801"/>
    </source>
</evidence>
<dbReference type="InterPro" id="IPR018497">
    <property type="entry name" value="Peptidase_M13_C"/>
</dbReference>
<dbReference type="GO" id="GO:0005886">
    <property type="term" value="C:plasma membrane"/>
    <property type="evidence" value="ECO:0007669"/>
    <property type="project" value="TreeGrafter"/>
</dbReference>
<evidence type="ECO:0000256" key="7">
    <source>
        <dbReference type="ARBA" id="ARBA00023049"/>
    </source>
</evidence>
<comment type="cofactor">
    <cofactor evidence="1">
        <name>Zn(2+)</name>
        <dbReference type="ChEBI" id="CHEBI:29105"/>
    </cofactor>
</comment>
<dbReference type="PROSITE" id="PS51885">
    <property type="entry name" value="NEPRILYSIN"/>
    <property type="match status" value="1"/>
</dbReference>
<dbReference type="InterPro" id="IPR000718">
    <property type="entry name" value="Peptidase_M13"/>
</dbReference>
<dbReference type="Pfam" id="PF05649">
    <property type="entry name" value="Peptidase_M13_N"/>
    <property type="match status" value="1"/>
</dbReference>
<reference evidence="10 11" key="1">
    <citation type="submission" date="2016-07" db="EMBL/GenBank/DDBJ databases">
        <title>Pervasive Adenine N6-methylation of Active Genes in Fungi.</title>
        <authorList>
            <consortium name="DOE Joint Genome Institute"/>
            <person name="Mondo S.J."/>
            <person name="Dannebaum R.O."/>
            <person name="Kuo R.C."/>
            <person name="Labutti K."/>
            <person name="Haridas S."/>
            <person name="Kuo A."/>
            <person name="Salamov A."/>
            <person name="Ahrendt S.R."/>
            <person name="Lipzen A."/>
            <person name="Sullivan W."/>
            <person name="Andreopoulos W.B."/>
            <person name="Clum A."/>
            <person name="Lindquist E."/>
            <person name="Daum C."/>
            <person name="Ramamoorthy G.K."/>
            <person name="Gryganskyi A."/>
            <person name="Culley D."/>
            <person name="Magnuson J.K."/>
            <person name="James T.Y."/>
            <person name="O'Malley M.A."/>
            <person name="Stajich J.E."/>
            <person name="Spatafora J.W."/>
            <person name="Visel A."/>
            <person name="Grigoriev I.V."/>
        </authorList>
    </citation>
    <scope>NUCLEOTIDE SEQUENCE [LARGE SCALE GENOMIC DNA]</scope>
    <source>
        <strain evidence="10 11">JEL800</strain>
    </source>
</reference>
<dbReference type="SUPFAM" id="SSF55486">
    <property type="entry name" value="Metalloproteases ('zincins'), catalytic domain"/>
    <property type="match status" value="1"/>
</dbReference>
<dbReference type="PRINTS" id="PR00786">
    <property type="entry name" value="NEPRILYSIN"/>
</dbReference>
<comment type="caution">
    <text evidence="10">The sequence shown here is derived from an EMBL/GenBank/DDBJ whole genome shotgun (WGS) entry which is preliminary data.</text>
</comment>
<feature type="domain" description="Peptidase M13 N-terminal" evidence="9">
    <location>
        <begin position="46"/>
        <end position="472"/>
    </location>
</feature>
<keyword evidence="11" id="KW-1185">Reference proteome</keyword>
<evidence type="ECO:0000313" key="11">
    <source>
        <dbReference type="Proteomes" id="UP000193642"/>
    </source>
</evidence>
<dbReference type="InterPro" id="IPR024079">
    <property type="entry name" value="MetalloPept_cat_dom_sf"/>
</dbReference>
<comment type="similarity">
    <text evidence="2">Belongs to the peptidase M13 family.</text>
</comment>
<dbReference type="GO" id="GO:0016485">
    <property type="term" value="P:protein processing"/>
    <property type="evidence" value="ECO:0007669"/>
    <property type="project" value="TreeGrafter"/>
</dbReference>
<dbReference type="GO" id="GO:0004222">
    <property type="term" value="F:metalloendopeptidase activity"/>
    <property type="evidence" value="ECO:0007669"/>
    <property type="project" value="InterPro"/>
</dbReference>
<feature type="domain" description="Peptidase M13 C-terminal" evidence="8">
    <location>
        <begin position="575"/>
        <end position="750"/>
    </location>
</feature>
<name>A0A1Y2C5Q0_9FUNG</name>
<dbReference type="Gene3D" id="3.40.390.10">
    <property type="entry name" value="Collagenase (Catalytic Domain)"/>
    <property type="match status" value="1"/>
</dbReference>
<proteinExistence type="inferred from homology"/>
<gene>
    <name evidence="10" type="ORF">BCR33DRAFT_767214</name>
</gene>
<dbReference type="CDD" id="cd08662">
    <property type="entry name" value="M13"/>
    <property type="match status" value="1"/>
</dbReference>
<dbReference type="Pfam" id="PF01431">
    <property type="entry name" value="Peptidase_M13"/>
    <property type="match status" value="2"/>
</dbReference>
<dbReference type="AlphaFoldDB" id="A0A1Y2C5Q0"/>
<keyword evidence="4" id="KW-0479">Metal-binding</keyword>
<protein>
    <submittedName>
        <fullName evidence="10">Zincin</fullName>
    </submittedName>
</protein>
<evidence type="ECO:0000256" key="1">
    <source>
        <dbReference type="ARBA" id="ARBA00001947"/>
    </source>
</evidence>
<dbReference type="EMBL" id="MCGO01000029">
    <property type="protein sequence ID" value="ORY42363.1"/>
    <property type="molecule type" value="Genomic_DNA"/>
</dbReference>
<organism evidence="10 11">
    <name type="scientific">Rhizoclosmatium globosum</name>
    <dbReference type="NCBI Taxonomy" id="329046"/>
    <lineage>
        <taxon>Eukaryota</taxon>
        <taxon>Fungi</taxon>
        <taxon>Fungi incertae sedis</taxon>
        <taxon>Chytridiomycota</taxon>
        <taxon>Chytridiomycota incertae sedis</taxon>
        <taxon>Chytridiomycetes</taxon>
        <taxon>Chytridiales</taxon>
        <taxon>Chytriomycetaceae</taxon>
        <taxon>Rhizoclosmatium</taxon>
    </lineage>
</organism>
<dbReference type="InterPro" id="IPR042089">
    <property type="entry name" value="Peptidase_M13_dom_2"/>
</dbReference>
<dbReference type="Gene3D" id="1.10.1380.10">
    <property type="entry name" value="Neutral endopeptidase , domain2"/>
    <property type="match status" value="1"/>
</dbReference>
<dbReference type="OrthoDB" id="6475849at2759"/>
<evidence type="ECO:0000259" key="8">
    <source>
        <dbReference type="Pfam" id="PF01431"/>
    </source>
</evidence>
<keyword evidence="7" id="KW-0482">Metalloprotease</keyword>
<feature type="domain" description="Peptidase M13 C-terminal" evidence="8">
    <location>
        <begin position="526"/>
        <end position="554"/>
    </location>
</feature>
<dbReference type="Proteomes" id="UP000193642">
    <property type="component" value="Unassembled WGS sequence"/>
</dbReference>
<evidence type="ECO:0000256" key="4">
    <source>
        <dbReference type="ARBA" id="ARBA00022723"/>
    </source>
</evidence>
<keyword evidence="5" id="KW-0378">Hydrolase</keyword>
<accession>A0A1Y2C5Q0</accession>
<dbReference type="PANTHER" id="PTHR11733:SF167">
    <property type="entry name" value="FI17812P1-RELATED"/>
    <property type="match status" value="1"/>
</dbReference>
<sequence length="753" mass="84747">MPYERTTVKTTKTITNPNGSKTVTTHVKAIYKKLVEIIEKKRPGNPAQDFYTFANYEWLNDPNVVIPAEYPSWGSFIALFDASLKNQVGLLQELVAADLEGVDGAICGLGSGKWNGLTDSDVAPVHEALATLEAHLATEASNDDDALARYLALSQELGIASPIAFDIVPDFADPKNNLLSVGAAGLSLPSRDFYFEDNFKEKREFFIAHLNNVAQLVGADRLVEDFAEAVLRFETRLAFINMKSDQARKYTEFYTTTTLDGIINGINDLSFLDEKLDNYGLDSAAAEVSEEEKVRIGAFLNCLYDKLNLRSTLAANYAANYPEGTKKPERIIVFDGDYFQRIFAVLFNEDNREDLKAYLQYKAIRATSSFSTKALDAEFFDLYNRKLRGQKEAQSAEKRTVALVNEWVGFLFGKIYVARYFSEADKETVSQLIREVTAVMDESIANNDWMTAATKEQGRAKLQKFKQKIGFPDKWKEYDALLIEAGDSLWNIKKKVAAHKFNQDFLRKVNSPVDKTEWFMTPQTVNAYYSPLDNEICFPAAIIQPPFYYKAADQVTFQIEDADREALNNDELLLAAVNFGAISAVIAHEITHGFDDQGRAFDGEGAVRDWWTEEDANLFKAKCDLMEKQDWSFFESSTKKFHFLNPKLTMGENLADLGGISLSVQALEKRLAQAGVTPEGRLAALRIFFSSWANGWKEKASDAFIVNQLASDPHAPGHVRGNLVKNIDQFYEAYEVKEGDAMYIAKENRVQMW</sequence>
<evidence type="ECO:0000313" key="10">
    <source>
        <dbReference type="EMBL" id="ORY42363.1"/>
    </source>
</evidence>
<keyword evidence="6" id="KW-0862">Zinc</keyword>
<evidence type="ECO:0000256" key="6">
    <source>
        <dbReference type="ARBA" id="ARBA00022833"/>
    </source>
</evidence>
<dbReference type="GO" id="GO:0046872">
    <property type="term" value="F:metal ion binding"/>
    <property type="evidence" value="ECO:0007669"/>
    <property type="project" value="UniProtKB-KW"/>
</dbReference>
<dbReference type="STRING" id="329046.A0A1Y2C5Q0"/>
<evidence type="ECO:0000256" key="3">
    <source>
        <dbReference type="ARBA" id="ARBA00022670"/>
    </source>
</evidence>
<evidence type="ECO:0000259" key="9">
    <source>
        <dbReference type="Pfam" id="PF05649"/>
    </source>
</evidence>
<dbReference type="InterPro" id="IPR008753">
    <property type="entry name" value="Peptidase_M13_N"/>
</dbReference>